<feature type="non-terminal residue" evidence="2">
    <location>
        <position position="90"/>
    </location>
</feature>
<evidence type="ECO:0000256" key="1">
    <source>
        <dbReference type="SAM" id="MobiDB-lite"/>
    </source>
</evidence>
<sequence>AHQHHPGHHHRRHHRIPGASGAARQAEHPDLADDRRRHRGRLHRHVHRAPVRHRRHERHRLARADHPGDRRRHRRRRGGRHLRPARRAPL</sequence>
<protein>
    <submittedName>
        <fullName evidence="2">Uncharacterized protein</fullName>
    </submittedName>
</protein>
<dbReference type="AlphaFoldDB" id="A0A6J4NNN9"/>
<accession>A0A6J4NNN9</accession>
<evidence type="ECO:0000313" key="2">
    <source>
        <dbReference type="EMBL" id="CAA9389476.1"/>
    </source>
</evidence>
<feature type="non-terminal residue" evidence="2">
    <location>
        <position position="1"/>
    </location>
</feature>
<feature type="compositionally biased region" description="Basic residues" evidence="1">
    <location>
        <begin position="1"/>
        <end position="16"/>
    </location>
</feature>
<proteinExistence type="predicted"/>
<feature type="compositionally biased region" description="Basic residues" evidence="1">
    <location>
        <begin position="36"/>
        <end position="61"/>
    </location>
</feature>
<feature type="region of interest" description="Disordered" evidence="1">
    <location>
        <begin position="1"/>
        <end position="90"/>
    </location>
</feature>
<feature type="compositionally biased region" description="Basic residues" evidence="1">
    <location>
        <begin position="69"/>
        <end position="90"/>
    </location>
</feature>
<dbReference type="EMBL" id="CADCUS010000121">
    <property type="protein sequence ID" value="CAA9389476.1"/>
    <property type="molecule type" value="Genomic_DNA"/>
</dbReference>
<gene>
    <name evidence="2" type="ORF">AVDCRST_MAG66-825</name>
</gene>
<reference evidence="2" key="1">
    <citation type="submission" date="2020-02" db="EMBL/GenBank/DDBJ databases">
        <authorList>
            <person name="Meier V. D."/>
        </authorList>
    </citation>
    <scope>NUCLEOTIDE SEQUENCE</scope>
    <source>
        <strain evidence="2">AVDCRST_MAG66</strain>
    </source>
</reference>
<feature type="compositionally biased region" description="Basic and acidic residues" evidence="1">
    <location>
        <begin position="25"/>
        <end position="35"/>
    </location>
</feature>
<organism evidence="2">
    <name type="scientific">uncultured Pseudonocardia sp</name>
    <dbReference type="NCBI Taxonomy" id="211455"/>
    <lineage>
        <taxon>Bacteria</taxon>
        <taxon>Bacillati</taxon>
        <taxon>Actinomycetota</taxon>
        <taxon>Actinomycetes</taxon>
        <taxon>Pseudonocardiales</taxon>
        <taxon>Pseudonocardiaceae</taxon>
        <taxon>Pseudonocardia</taxon>
        <taxon>environmental samples</taxon>
    </lineage>
</organism>
<name>A0A6J4NNN9_9PSEU</name>